<name>A0ABS8K4I5_9BURK</name>
<dbReference type="PANTHER" id="PTHR43968">
    <property type="match status" value="1"/>
</dbReference>
<dbReference type="PROSITE" id="PS50404">
    <property type="entry name" value="GST_NTER"/>
    <property type="match status" value="1"/>
</dbReference>
<dbReference type="Gene3D" id="3.40.30.10">
    <property type="entry name" value="Glutaredoxin"/>
    <property type="match status" value="1"/>
</dbReference>
<dbReference type="CDD" id="cd00570">
    <property type="entry name" value="GST_N_family"/>
    <property type="match status" value="1"/>
</dbReference>
<organism evidence="2 3">
    <name type="scientific">Paraburkholderia sejongensis</name>
    <dbReference type="NCBI Taxonomy" id="2886946"/>
    <lineage>
        <taxon>Bacteria</taxon>
        <taxon>Pseudomonadati</taxon>
        <taxon>Pseudomonadota</taxon>
        <taxon>Betaproteobacteria</taxon>
        <taxon>Burkholderiales</taxon>
        <taxon>Burkholderiaceae</taxon>
        <taxon>Paraburkholderia</taxon>
    </lineage>
</organism>
<gene>
    <name evidence="2" type="ORF">LJ656_31370</name>
</gene>
<reference evidence="2 3" key="1">
    <citation type="submission" date="2021-11" db="EMBL/GenBank/DDBJ databases">
        <authorList>
            <person name="Oh E.-T."/>
            <person name="Kim S.-B."/>
        </authorList>
    </citation>
    <scope>NUCLEOTIDE SEQUENCE [LARGE SCALE GENOMIC DNA]</scope>
    <source>
        <strain evidence="2 3">MMS20-SJTR3</strain>
    </source>
</reference>
<dbReference type="Gene3D" id="1.20.1050.10">
    <property type="match status" value="1"/>
</dbReference>
<dbReference type="InterPro" id="IPR036249">
    <property type="entry name" value="Thioredoxin-like_sf"/>
</dbReference>
<sequence>MIKLCGFALSNYYSKVKLVLLEHDIPFEEVLVMPSQEPALLEHSPLGKVPYLQTEHGDLCESQCIVEYLAARFPDKRIFSADPWLAAKEREMIFFVDVHLELTARNLYNEAFFGGTVSDATRRRVERLLTHHIAGFKRIAKFAPYLCGEQFGVADAAGFVSLPLVGMATRTIYGRDFLLEAGIDWKSYVKTVNARPAAQRVTDERKAYIAASARAS</sequence>
<dbReference type="EMBL" id="JAJITD010000024">
    <property type="protein sequence ID" value="MCC8397077.1"/>
    <property type="molecule type" value="Genomic_DNA"/>
</dbReference>
<comment type="caution">
    <text evidence="2">The sequence shown here is derived from an EMBL/GenBank/DDBJ whole genome shotgun (WGS) entry which is preliminary data.</text>
</comment>
<dbReference type="SUPFAM" id="SSF52833">
    <property type="entry name" value="Thioredoxin-like"/>
    <property type="match status" value="1"/>
</dbReference>
<dbReference type="InterPro" id="IPR036282">
    <property type="entry name" value="Glutathione-S-Trfase_C_sf"/>
</dbReference>
<evidence type="ECO:0000259" key="1">
    <source>
        <dbReference type="PROSITE" id="PS50404"/>
    </source>
</evidence>
<dbReference type="Pfam" id="PF13417">
    <property type="entry name" value="GST_N_3"/>
    <property type="match status" value="1"/>
</dbReference>
<dbReference type="SUPFAM" id="SSF47616">
    <property type="entry name" value="GST C-terminal domain-like"/>
    <property type="match status" value="1"/>
</dbReference>
<dbReference type="InterPro" id="IPR004045">
    <property type="entry name" value="Glutathione_S-Trfase_N"/>
</dbReference>
<feature type="domain" description="GST N-terminal" evidence="1">
    <location>
        <begin position="1"/>
        <end position="77"/>
    </location>
</feature>
<dbReference type="SFLD" id="SFLDS00019">
    <property type="entry name" value="Glutathione_Transferase_(cytos"/>
    <property type="match status" value="1"/>
</dbReference>
<dbReference type="RefSeq" id="WP_230513355.1">
    <property type="nucleotide sequence ID" value="NZ_JAJITD010000024.1"/>
</dbReference>
<keyword evidence="3" id="KW-1185">Reference proteome</keyword>
<evidence type="ECO:0000313" key="3">
    <source>
        <dbReference type="Proteomes" id="UP001431019"/>
    </source>
</evidence>
<dbReference type="InterPro" id="IPR050983">
    <property type="entry name" value="GST_Omega/HSP26"/>
</dbReference>
<protein>
    <submittedName>
        <fullName evidence="2">Glutathione S-transferase</fullName>
    </submittedName>
</protein>
<dbReference type="PANTHER" id="PTHR43968:SF6">
    <property type="entry name" value="GLUTATHIONE S-TRANSFERASE OMEGA"/>
    <property type="match status" value="1"/>
</dbReference>
<dbReference type="InterPro" id="IPR040079">
    <property type="entry name" value="Glutathione_S-Trfase"/>
</dbReference>
<dbReference type="Proteomes" id="UP001431019">
    <property type="component" value="Unassembled WGS sequence"/>
</dbReference>
<evidence type="ECO:0000313" key="2">
    <source>
        <dbReference type="EMBL" id="MCC8397077.1"/>
    </source>
</evidence>
<accession>A0ABS8K4I5</accession>
<proteinExistence type="predicted"/>